<evidence type="ECO:0008006" key="4">
    <source>
        <dbReference type="Google" id="ProtNLM"/>
    </source>
</evidence>
<dbReference type="RefSeq" id="WP_162672401.1">
    <property type="nucleotide sequence ID" value="NZ_LR593886.1"/>
</dbReference>
<evidence type="ECO:0000256" key="1">
    <source>
        <dbReference type="ARBA" id="ARBA00022729"/>
    </source>
</evidence>
<dbReference type="Proteomes" id="UP000464178">
    <property type="component" value="Chromosome"/>
</dbReference>
<dbReference type="InterPro" id="IPR028994">
    <property type="entry name" value="Integrin_alpha_N"/>
</dbReference>
<gene>
    <name evidence="2" type="ORF">SOIL9_79100</name>
</gene>
<dbReference type="KEGG" id="gms:SOIL9_79100"/>
<dbReference type="Pfam" id="PF13517">
    <property type="entry name" value="FG-GAP_3"/>
    <property type="match status" value="3"/>
</dbReference>
<keyword evidence="3" id="KW-1185">Reference proteome</keyword>
<evidence type="ECO:0000313" key="2">
    <source>
        <dbReference type="EMBL" id="VTS01257.1"/>
    </source>
</evidence>
<keyword evidence="1" id="KW-0732">Signal</keyword>
<dbReference type="InterPro" id="IPR013517">
    <property type="entry name" value="FG-GAP"/>
</dbReference>
<dbReference type="SUPFAM" id="SSF69318">
    <property type="entry name" value="Integrin alpha N-terminal domain"/>
    <property type="match status" value="2"/>
</dbReference>
<dbReference type="PANTHER" id="PTHR44103">
    <property type="entry name" value="PROPROTEIN CONVERTASE P"/>
    <property type="match status" value="1"/>
</dbReference>
<protein>
    <recommendedName>
        <fullName evidence="4">FG-GAP repeat protein</fullName>
    </recommendedName>
</protein>
<dbReference type="PANTHER" id="PTHR44103:SF1">
    <property type="entry name" value="PROPROTEIN CONVERTASE P"/>
    <property type="match status" value="1"/>
</dbReference>
<dbReference type="AlphaFoldDB" id="A0A6P2DHN6"/>
<dbReference type="Gene3D" id="2.130.10.130">
    <property type="entry name" value="Integrin alpha, N-terminal"/>
    <property type="match status" value="2"/>
</dbReference>
<reference evidence="2 3" key="1">
    <citation type="submission" date="2019-05" db="EMBL/GenBank/DDBJ databases">
        <authorList>
            <consortium name="Science for Life Laboratories"/>
        </authorList>
    </citation>
    <scope>NUCLEOTIDE SEQUENCE [LARGE SCALE GENOMIC DNA]</scope>
    <source>
        <strain evidence="2">Soil9</strain>
    </source>
</reference>
<accession>A0A6P2DHN6</accession>
<name>A0A6P2DHN6_9BACT</name>
<organism evidence="2 3">
    <name type="scientific">Gemmata massiliana</name>
    <dbReference type="NCBI Taxonomy" id="1210884"/>
    <lineage>
        <taxon>Bacteria</taxon>
        <taxon>Pseudomonadati</taxon>
        <taxon>Planctomycetota</taxon>
        <taxon>Planctomycetia</taxon>
        <taxon>Gemmatales</taxon>
        <taxon>Gemmataceae</taxon>
        <taxon>Gemmata</taxon>
    </lineage>
</organism>
<dbReference type="EMBL" id="LR593886">
    <property type="protein sequence ID" value="VTS01257.1"/>
    <property type="molecule type" value="Genomic_DNA"/>
</dbReference>
<sequence>MRTLLSLFALSLVPNALRADELEPLKYNHPGLVVDLGVGLWAWPVPCDADGDGDFDLIVSCPDKPSNGVWFFENVTGDTAKNKHPVFKPARKLSRAAHYVMPSFVDGKLRVLTPGTEHPNFVTKGLTEARPLSVPKNFYKPEGKQPKGPKVRHNQWRFADYDGDGRPDLVVGIEDWSFYGWDDAYNAKGEWLNGPLHGFVFVFLAKEGGTFADPFRVEAGGKPVDTFGCPTPNFADFDGDGDLDLLCGEFLDGFTYFENIGTRTKPKYAPGRRLKDATGAALVMDLQMIVPIAFDWDKDGDLDLIVGDEDGRVALVENTGRLDADRVPVFARPVYFQQQADALKCGALATPVTADWDGDGDLDILSGNTAGYIEFFENLSGPGVSNPKWAAPKRLTVDGKPFRVTAGPNGSIQGPAEAKWGYTTFSVADWDADGLPDIVLNSILGEVVWLKNVGTRTEPKLSAPRPVEVAWSKEQSPFELAWGWRKPQGNALLTQWRTTPVVFDFNRDGLPDLAVLDTEGYLAFFERAKRDGKLVLLPPCRAFVSENGEPLRPNPNTAGKSGRRKLCVADWNGDGKFDFLLNSANADLLQQVGEKNGTWVFKNAGALAKRNIEGHDVSPSVVDFDGDGVPDFLGGAEDGRLYFLRNPRTKK</sequence>
<proteinExistence type="predicted"/>
<evidence type="ECO:0000313" key="3">
    <source>
        <dbReference type="Proteomes" id="UP000464178"/>
    </source>
</evidence>